<dbReference type="EMBL" id="JAUQOP010000097">
    <property type="protein sequence ID" value="MDO7900333.1"/>
    <property type="molecule type" value="Genomic_DNA"/>
</dbReference>
<organism evidence="1 2">
    <name type="scientific">Pseudomonas citrulli</name>
    <dbReference type="NCBI Taxonomy" id="3064347"/>
    <lineage>
        <taxon>Bacteria</taxon>
        <taxon>Pseudomonadati</taxon>
        <taxon>Pseudomonadota</taxon>
        <taxon>Gammaproteobacteria</taxon>
        <taxon>Pseudomonadales</taxon>
        <taxon>Pseudomonadaceae</taxon>
        <taxon>Pseudomonas</taxon>
    </lineage>
</organism>
<keyword evidence="2" id="KW-1185">Reference proteome</keyword>
<sequence>GVDPRTGQYTVSIDLPEVQSNWLCGPAFPLNLTFNPINTVDSGFGVGWNLNLSQFTPHDRILALNTGETFKVTGTGATPDIKEKKLDTFHFEDFNDGRYRVVHKSGLVEELLLGGVDRDRVALPVHVKSPAGHNITLVYASFRGGQCLQSISDAQGELLQINRQANDEWVEILVRPSDGPNGTALARYEMKLNASGWVTEIVLPTPDKGSWRFGYGNGPIRNILCLHEIKTPVGGLETLTYADTGHPYPGGIVRPNLPRVTQHRSYPDFGQPNADATMIEVAFSYTGHNFLGAGETVSWEDGMDPLYKL</sequence>
<dbReference type="Proteomes" id="UP001228019">
    <property type="component" value="Unassembled WGS sequence"/>
</dbReference>
<comment type="caution">
    <text evidence="1">The sequence shown here is derived from an EMBL/GenBank/DDBJ whole genome shotgun (WGS) entry which is preliminary data.</text>
</comment>
<name>A0ABT9C692_9PSED</name>
<feature type="non-terminal residue" evidence="1">
    <location>
        <position position="309"/>
    </location>
</feature>
<feature type="non-terminal residue" evidence="1">
    <location>
        <position position="1"/>
    </location>
</feature>
<proteinExistence type="predicted"/>
<protein>
    <submittedName>
        <fullName evidence="1">Sugar-binding protein</fullName>
    </submittedName>
</protein>
<reference evidence="1 2" key="1">
    <citation type="submission" date="2023-07" db="EMBL/GenBank/DDBJ databases">
        <title>Identification of four novel Pseudomonas species associated with bacterial leaf spot of cucurbits.</title>
        <authorList>
            <person name="Fullem K.R."/>
        </authorList>
    </citation>
    <scope>NUCLEOTIDE SEQUENCE [LARGE SCALE GENOMIC DNA]</scope>
    <source>
        <strain evidence="1 2">K18</strain>
    </source>
</reference>
<evidence type="ECO:0000313" key="1">
    <source>
        <dbReference type="EMBL" id="MDO7900333.1"/>
    </source>
</evidence>
<gene>
    <name evidence="1" type="ORF">Q6A48_25920</name>
</gene>
<evidence type="ECO:0000313" key="2">
    <source>
        <dbReference type="Proteomes" id="UP001228019"/>
    </source>
</evidence>
<accession>A0ABT9C692</accession>